<evidence type="ECO:0000256" key="2">
    <source>
        <dbReference type="ARBA" id="ARBA00004792"/>
    </source>
</evidence>
<evidence type="ECO:0000256" key="3">
    <source>
        <dbReference type="ARBA" id="ARBA00022450"/>
    </source>
</evidence>
<evidence type="ECO:0000256" key="6">
    <source>
        <dbReference type="ARBA" id="ARBA00023194"/>
    </source>
</evidence>
<feature type="active site" description="Proton donor; for dehydratase activity" evidence="9">
    <location>
        <position position="1095"/>
    </location>
</feature>
<dbReference type="InterPro" id="IPR049900">
    <property type="entry name" value="PKS_mFAS_DH"/>
</dbReference>
<accession>A0A940WJZ6</accession>
<dbReference type="SMART" id="SM00827">
    <property type="entry name" value="PKS_AT"/>
    <property type="match status" value="1"/>
</dbReference>
<dbReference type="InterPro" id="IPR020807">
    <property type="entry name" value="PKS_DH"/>
</dbReference>
<comment type="pathway">
    <text evidence="2">Antibiotic biosynthesis.</text>
</comment>
<keyword evidence="3" id="KW-0596">Phosphopantetheine</keyword>
<dbReference type="InterPro" id="IPR016039">
    <property type="entry name" value="Thiolase-like"/>
</dbReference>
<name>A0A940WJZ6_9ACTN</name>
<feature type="region of interest" description="N-terminal hotdog fold" evidence="9">
    <location>
        <begin position="905"/>
        <end position="1025"/>
    </location>
</feature>
<evidence type="ECO:0000313" key="13">
    <source>
        <dbReference type="EMBL" id="MBP2706921.1"/>
    </source>
</evidence>
<dbReference type="SUPFAM" id="SSF53901">
    <property type="entry name" value="Thiolase-like"/>
    <property type="match status" value="1"/>
</dbReference>
<dbReference type="GO" id="GO:0004315">
    <property type="term" value="F:3-oxoacyl-[acyl-carrier-protein] synthase activity"/>
    <property type="evidence" value="ECO:0007669"/>
    <property type="project" value="InterPro"/>
</dbReference>
<dbReference type="PROSITE" id="PS52019">
    <property type="entry name" value="PKS_MFAS_DH"/>
    <property type="match status" value="1"/>
</dbReference>
<dbReference type="InterPro" id="IPR018201">
    <property type="entry name" value="Ketoacyl_synth_AS"/>
</dbReference>
<dbReference type="Gene3D" id="3.40.50.720">
    <property type="entry name" value="NAD(P)-binding Rossmann-like Domain"/>
    <property type="match status" value="1"/>
</dbReference>
<comment type="caution">
    <text evidence="13">The sequence shown here is derived from an EMBL/GenBank/DDBJ whole genome shotgun (WGS) entry which is preliminary data.</text>
</comment>
<dbReference type="SMART" id="SM00826">
    <property type="entry name" value="PKS_DH"/>
    <property type="match status" value="1"/>
</dbReference>
<dbReference type="Gene3D" id="3.10.129.110">
    <property type="entry name" value="Polyketide synthase dehydratase"/>
    <property type="match status" value="1"/>
</dbReference>
<dbReference type="InterPro" id="IPR042104">
    <property type="entry name" value="PKS_dehydratase_sf"/>
</dbReference>
<evidence type="ECO:0000313" key="14">
    <source>
        <dbReference type="Proteomes" id="UP000674234"/>
    </source>
</evidence>
<dbReference type="InterPro" id="IPR020806">
    <property type="entry name" value="PKS_PP-bd"/>
</dbReference>
<dbReference type="SMART" id="SM00825">
    <property type="entry name" value="PKS_KS"/>
    <property type="match status" value="1"/>
</dbReference>
<dbReference type="PROSITE" id="PS00606">
    <property type="entry name" value="KS3_1"/>
    <property type="match status" value="1"/>
</dbReference>
<dbReference type="SUPFAM" id="SSF101173">
    <property type="entry name" value="Docking domain B of the erythromycin polyketide synthase (DEBS)"/>
    <property type="match status" value="1"/>
</dbReference>
<comment type="cofactor">
    <cofactor evidence="1">
        <name>pantetheine 4'-phosphate</name>
        <dbReference type="ChEBI" id="CHEBI:47942"/>
    </cofactor>
</comment>
<evidence type="ECO:0000256" key="8">
    <source>
        <dbReference type="ARBA" id="ARBA00023315"/>
    </source>
</evidence>
<feature type="domain" description="Ketosynthase family 3 (KS3)" evidence="11">
    <location>
        <begin position="38"/>
        <end position="460"/>
    </location>
</feature>
<dbReference type="InterPro" id="IPR020802">
    <property type="entry name" value="TesA-like"/>
</dbReference>
<reference evidence="13" key="1">
    <citation type="submission" date="2021-02" db="EMBL/GenBank/DDBJ databases">
        <title>Draft genome sequence of Microbispora sp. RL4-1S isolated from rice leaves in Thailand.</title>
        <authorList>
            <person name="Muangham S."/>
            <person name="Duangmal K."/>
        </authorList>
    </citation>
    <scope>NUCLEOTIDE SEQUENCE</scope>
    <source>
        <strain evidence="13">RL4-1S</strain>
    </source>
</reference>
<dbReference type="GO" id="GO:0031177">
    <property type="term" value="F:phosphopantetheine binding"/>
    <property type="evidence" value="ECO:0007669"/>
    <property type="project" value="InterPro"/>
</dbReference>
<dbReference type="SMART" id="SM00822">
    <property type="entry name" value="PKS_KR"/>
    <property type="match status" value="1"/>
</dbReference>
<evidence type="ECO:0000256" key="5">
    <source>
        <dbReference type="ARBA" id="ARBA00022679"/>
    </source>
</evidence>
<dbReference type="Pfam" id="PF02801">
    <property type="entry name" value="Ketoacyl-synt_C"/>
    <property type="match status" value="1"/>
</dbReference>
<dbReference type="InterPro" id="IPR049551">
    <property type="entry name" value="PKS_DH_C"/>
</dbReference>
<feature type="region of interest" description="C-terminal hotdog fold" evidence="9">
    <location>
        <begin position="1038"/>
        <end position="1183"/>
    </location>
</feature>
<dbReference type="GO" id="GO:0033068">
    <property type="term" value="P:macrolide biosynthetic process"/>
    <property type="evidence" value="ECO:0007669"/>
    <property type="project" value="UniProtKB-ARBA"/>
</dbReference>
<dbReference type="RefSeq" id="WP_210158202.1">
    <property type="nucleotide sequence ID" value="NZ_JAFCNB010000015.1"/>
</dbReference>
<dbReference type="InterPro" id="IPR006162">
    <property type="entry name" value="Ppantetheine_attach_site"/>
</dbReference>
<dbReference type="InterPro" id="IPR013968">
    <property type="entry name" value="PKS_KR"/>
</dbReference>
<dbReference type="InterPro" id="IPR036291">
    <property type="entry name" value="NAD(P)-bd_dom_sf"/>
</dbReference>
<dbReference type="SUPFAM" id="SSF55048">
    <property type="entry name" value="Probable ACP-binding domain of malonyl-CoA ACP transacylase"/>
    <property type="match status" value="1"/>
</dbReference>
<keyword evidence="5" id="KW-0808">Transferase</keyword>
<dbReference type="InterPro" id="IPR032821">
    <property type="entry name" value="PKS_assoc"/>
</dbReference>
<dbReference type="Pfam" id="PF16197">
    <property type="entry name" value="KAsynt_C_assoc"/>
    <property type="match status" value="1"/>
</dbReference>
<protein>
    <submittedName>
        <fullName evidence="13">SDR family NAD(P)-dependent oxidoreductase</fullName>
    </submittedName>
</protein>
<dbReference type="SMART" id="SM00823">
    <property type="entry name" value="PKS_PP"/>
    <property type="match status" value="1"/>
</dbReference>
<evidence type="ECO:0000256" key="9">
    <source>
        <dbReference type="PROSITE-ProRule" id="PRU01363"/>
    </source>
</evidence>
<dbReference type="Pfam" id="PF00975">
    <property type="entry name" value="Thioesterase"/>
    <property type="match status" value="1"/>
</dbReference>
<dbReference type="InterPro" id="IPR014043">
    <property type="entry name" value="Acyl_transferase_dom"/>
</dbReference>
<evidence type="ECO:0000256" key="1">
    <source>
        <dbReference type="ARBA" id="ARBA00001957"/>
    </source>
</evidence>
<dbReference type="InterPro" id="IPR016035">
    <property type="entry name" value="Acyl_Trfase/lysoPLipase"/>
</dbReference>
<dbReference type="Pfam" id="PF00109">
    <property type="entry name" value="ketoacyl-synt"/>
    <property type="match status" value="1"/>
</dbReference>
<dbReference type="InterPro" id="IPR029058">
    <property type="entry name" value="AB_hydrolase_fold"/>
</dbReference>
<dbReference type="PANTHER" id="PTHR43775">
    <property type="entry name" value="FATTY ACID SYNTHASE"/>
    <property type="match status" value="1"/>
</dbReference>
<dbReference type="PROSITE" id="PS50075">
    <property type="entry name" value="CARRIER"/>
    <property type="match status" value="1"/>
</dbReference>
<dbReference type="Gene3D" id="1.10.1200.10">
    <property type="entry name" value="ACP-like"/>
    <property type="match status" value="1"/>
</dbReference>
<dbReference type="InterPro" id="IPR015083">
    <property type="entry name" value="NorB/c/GfsB-D-like_docking"/>
</dbReference>
<dbReference type="InterPro" id="IPR016036">
    <property type="entry name" value="Malonyl_transacylase_ACP-bd"/>
</dbReference>
<evidence type="ECO:0000259" key="10">
    <source>
        <dbReference type="PROSITE" id="PS50075"/>
    </source>
</evidence>
<dbReference type="InterPro" id="IPR001227">
    <property type="entry name" value="Ac_transferase_dom_sf"/>
</dbReference>
<dbReference type="SUPFAM" id="SSF53474">
    <property type="entry name" value="alpha/beta-Hydrolases"/>
    <property type="match status" value="1"/>
</dbReference>
<dbReference type="CDD" id="cd08956">
    <property type="entry name" value="KR_3_FAS_SDR_x"/>
    <property type="match status" value="1"/>
</dbReference>
<feature type="active site" description="Proton acceptor; for dehydratase activity" evidence="9">
    <location>
        <position position="937"/>
    </location>
</feature>
<proteinExistence type="predicted"/>
<gene>
    <name evidence="13" type="ORF">JOL79_24235</name>
</gene>
<dbReference type="Pfam" id="PF21089">
    <property type="entry name" value="PKS_DH_N"/>
    <property type="match status" value="1"/>
</dbReference>
<dbReference type="Pfam" id="PF14765">
    <property type="entry name" value="PS-DH"/>
    <property type="match status" value="1"/>
</dbReference>
<dbReference type="FunFam" id="1.10.1200.10:FF:000007">
    <property type="entry name" value="Probable polyketide synthase pks17"/>
    <property type="match status" value="1"/>
</dbReference>
<feature type="domain" description="PKS/mFAS DH" evidence="12">
    <location>
        <begin position="905"/>
        <end position="1183"/>
    </location>
</feature>
<evidence type="ECO:0000256" key="7">
    <source>
        <dbReference type="ARBA" id="ARBA00023268"/>
    </source>
</evidence>
<dbReference type="Gene3D" id="3.40.50.1820">
    <property type="entry name" value="alpha/beta hydrolase"/>
    <property type="match status" value="1"/>
</dbReference>
<dbReference type="InterPro" id="IPR036736">
    <property type="entry name" value="ACP-like_sf"/>
</dbReference>
<dbReference type="InterPro" id="IPR014031">
    <property type="entry name" value="Ketoacyl_synth_C"/>
</dbReference>
<sequence length="2010" mass="207871">MSEPGQVPEDRLRYFLKRVTAELHDTRERLRDVERAASEPIAIVGMACRFPGGIGSPEDLWDLVAAGRDAIGSFPDDRGWDVENLYHPDPDHPGTSYSRDGGFLAGAADFDPGLFGISPREALAMDPQHRLLLETSWEAFERAGVDPLGLRGSRTGVFVGIMYNDYALVVSESADAAEGFMGTGGSIASGRVSYTFGLEGPAVTVDTACSSSLVALHLAVQALRNGECDAALAGGVTVMATPGTFVGFSRQRGLAPDGRCKSFAEGADGTGWGEGVGMLLVERLSDAERLGHRVLAVVRGSAVNQDGASNGLTAPNGPSQQRVIRAALANAGLSPQDVDVVEAHGTGTALGDPIEAQALLATYGQRRSEPLLLGSIKSNLGHSQAAAGVAGVIKMVQAMHHGTLPKTLHVDAPTSQVDWSAGSVELLTEPRDWPQVDRARRAAVSSFGISGTNAHVILEAPPATARVEPAPPLPITPLVLAAADDTALDAQAARLAEHLAARPDVPLSEVARTLAGRARLPRRAVALGRDRSELVAALAGGGTVRGTARPGRLAVVFTGQGAQRLGMGRELYAEFPAYAAAFDAVCAAVGLPLLDLIDDEERIHQTGTAQPAIFAVEVALLALLAEWGVRPDVVAGHSIGEIGAAHAAGVLSLADAAALVAARGRLMQALPVGGGMLAVRAAEADVRAAFPDVDVAAVNGPRAVVVSGQDAAVEQAAVAAAERGWKTSRLHTSHAFHSRLMEPMLGDFAEVAAGLTFAEPRVTAISTVTGAPVAPGEWTDPGYWVEQVRRPVRFADAVQALAAQGVTRVLEAGPDAVLTALVQDADAGLLAVPALRRGRAETPALLTSIATLFADGADVDWQAAVGGTGHADLPAYPFTHRRLWPRPRPGGAGDPHGLGLDPTGHPLAGAAVEIPDTATLVLTGTLTAATQPWLAEHTVRGRSIVPGTALVELALTAGERAGAPTLDELLLQAPLMLPERGPVTVRLTVTEADGRRPITIHSRAGDDEPWVLHATGVLSAGEPAGVDADLVSWPPPGAEELPLAGLYETFADAGLTYGPSFQGLRRLWRRGQEVFAEVSTDAPADGFGLHPALFDAVLHAIGPSALLSGGAQPNGGQPGEGLRLPFAFSGVHRFAPAGTALRVRLTARSGADTVGITLADPTGLPVAQVDRLTLRPVAAGRSPGETPAGRLLYGVEWVTQDAAREVGVAPDAVIRLGAPLPGPAGVVLVDATATATAAHTATATTADTTVDTATAAPGSARDRAAALLTLLRTWLADPAFAGSRLVVRTFGAVGPLVTDPDGAALWGLARSAQAEHPGRIHLLDAPDDMVLPLPQALVRDGVVGVPRLARLGEDTGTVELGDGAVVITGATGTLGRLLARHLVEAHGVRRLVLLSRSGGDEELARGLAPATVRLVACDVADADAVAAALRDEPVTAVIHAAGVLDDGLLTDLTPERLDAVFGAKVDAARNLAEATRDKPLRAFVLYSSVAGIFGNPGQANYAAANAFLDAYAAQLRSRGVPATSLAWGLWDAGMAGTLTDAELRRLRQGGIVPLTDEQGLACFDAAVATSLGTGRPLVVPVGLDMAGLRAAGAAGSLPPVLGGLVPAGRPGGGAPDPQALAAFQRRLAGLPADERRTALTDLLGRQVAVVLGHAETDALDPHRPFLEAGFDSLTSVELRNRLSAATGLPLPTTLLFDHPTPDALVSHLTDQFTSTGQPARRETAGTFGAMFREASASGRSGEFFGVLVAASAFRPAFRSSRELPKPVEVVRLAAGADGPGLVCLPSILAISGPHQYVRFAGALRGRRDVAAVAAPGFGRDEPLPATVEAVVAAQAESILAHTGGAPFALVGHSSGGMLAHAVAAELERAGVAVAALVLIDIYSHDVEALAGIQPVLSAGMIEREDGYVPMDDTRLTAMGGYVRLFHGWQPTPIQAPTLLVRAAEPMFGWSRDGDWRSSWTLPHTAVDAPGTHFSMMEEHAATTARIVDEWLSRSPESPAVVSPEPKATNR</sequence>
<dbReference type="SMART" id="SM00824">
    <property type="entry name" value="PKS_TE"/>
    <property type="match status" value="1"/>
</dbReference>
<dbReference type="EMBL" id="JAFCNB010000015">
    <property type="protein sequence ID" value="MBP2706921.1"/>
    <property type="molecule type" value="Genomic_DNA"/>
</dbReference>
<dbReference type="InterPro" id="IPR020841">
    <property type="entry name" value="PKS_Beta-ketoAc_synthase_dom"/>
</dbReference>
<evidence type="ECO:0000259" key="11">
    <source>
        <dbReference type="PROSITE" id="PS52004"/>
    </source>
</evidence>
<dbReference type="SUPFAM" id="SSF51735">
    <property type="entry name" value="NAD(P)-binding Rossmann-fold domains"/>
    <property type="match status" value="2"/>
</dbReference>
<evidence type="ECO:0000259" key="12">
    <source>
        <dbReference type="PROSITE" id="PS52019"/>
    </source>
</evidence>
<dbReference type="InterPro" id="IPR057326">
    <property type="entry name" value="KR_dom"/>
</dbReference>
<feature type="domain" description="Carrier" evidence="10">
    <location>
        <begin position="1637"/>
        <end position="1712"/>
    </location>
</feature>
<dbReference type="FunFam" id="3.40.47.10:FF:000019">
    <property type="entry name" value="Polyketide synthase type I"/>
    <property type="match status" value="1"/>
</dbReference>
<dbReference type="Pfam" id="PF00698">
    <property type="entry name" value="Acyl_transf_1"/>
    <property type="match status" value="1"/>
</dbReference>
<dbReference type="PANTHER" id="PTHR43775:SF51">
    <property type="entry name" value="INACTIVE PHENOLPHTHIOCEROL SYNTHESIS POLYKETIDE SYNTHASE TYPE I PKS1-RELATED"/>
    <property type="match status" value="1"/>
</dbReference>
<keyword evidence="14" id="KW-1185">Reference proteome</keyword>
<evidence type="ECO:0000256" key="4">
    <source>
        <dbReference type="ARBA" id="ARBA00022553"/>
    </source>
</evidence>
<dbReference type="InterPro" id="IPR049552">
    <property type="entry name" value="PKS_DH_N"/>
</dbReference>
<keyword evidence="8" id="KW-0012">Acyltransferase</keyword>
<dbReference type="PROSITE" id="PS52004">
    <property type="entry name" value="KS3_2"/>
    <property type="match status" value="1"/>
</dbReference>
<organism evidence="13 14">
    <name type="scientific">Microbispora oryzae</name>
    <dbReference type="NCBI Taxonomy" id="2806554"/>
    <lineage>
        <taxon>Bacteria</taxon>
        <taxon>Bacillati</taxon>
        <taxon>Actinomycetota</taxon>
        <taxon>Actinomycetes</taxon>
        <taxon>Streptosporangiales</taxon>
        <taxon>Streptosporangiaceae</taxon>
        <taxon>Microbispora</taxon>
    </lineage>
</organism>
<keyword evidence="4" id="KW-0597">Phosphoprotein</keyword>
<dbReference type="GO" id="GO:0006633">
    <property type="term" value="P:fatty acid biosynthetic process"/>
    <property type="evidence" value="ECO:0007669"/>
    <property type="project" value="InterPro"/>
</dbReference>
<dbReference type="GO" id="GO:0004312">
    <property type="term" value="F:fatty acid synthase activity"/>
    <property type="evidence" value="ECO:0007669"/>
    <property type="project" value="TreeGrafter"/>
</dbReference>
<keyword evidence="7" id="KW-0511">Multifunctional enzyme</keyword>
<dbReference type="SMART" id="SM01294">
    <property type="entry name" value="PKS_PP_betabranch"/>
    <property type="match status" value="1"/>
</dbReference>
<dbReference type="Pfam" id="PF08990">
    <property type="entry name" value="Docking"/>
    <property type="match status" value="1"/>
</dbReference>
<dbReference type="Proteomes" id="UP000674234">
    <property type="component" value="Unassembled WGS sequence"/>
</dbReference>
<dbReference type="InterPro" id="IPR009081">
    <property type="entry name" value="PP-bd_ACP"/>
</dbReference>
<dbReference type="InterPro" id="IPR050091">
    <property type="entry name" value="PKS_NRPS_Biosynth_Enz"/>
</dbReference>
<dbReference type="Pfam" id="PF08659">
    <property type="entry name" value="KR"/>
    <property type="match status" value="1"/>
</dbReference>
<dbReference type="InterPro" id="IPR001031">
    <property type="entry name" value="Thioesterase"/>
</dbReference>
<dbReference type="Gene3D" id="3.40.47.10">
    <property type="match status" value="1"/>
</dbReference>
<dbReference type="CDD" id="cd00833">
    <property type="entry name" value="PKS"/>
    <property type="match status" value="1"/>
</dbReference>
<dbReference type="Gene3D" id="3.30.70.3290">
    <property type="match status" value="1"/>
</dbReference>
<dbReference type="Gene3D" id="3.40.366.10">
    <property type="entry name" value="Malonyl-Coenzyme A Acyl Carrier Protein, domain 2"/>
    <property type="match status" value="1"/>
</dbReference>
<dbReference type="InterPro" id="IPR014030">
    <property type="entry name" value="Ketoacyl_synth_N"/>
</dbReference>
<keyword evidence="6" id="KW-0045">Antibiotic biosynthesis</keyword>
<dbReference type="InterPro" id="IPR036299">
    <property type="entry name" value="Polyketide_synth_docking_sf"/>
</dbReference>
<dbReference type="SUPFAM" id="SSF52151">
    <property type="entry name" value="FabD/lysophospholipase-like"/>
    <property type="match status" value="1"/>
</dbReference>
<dbReference type="PROSITE" id="PS00012">
    <property type="entry name" value="PHOSPHOPANTETHEINE"/>
    <property type="match status" value="1"/>
</dbReference>
<dbReference type="Pfam" id="PF00550">
    <property type="entry name" value="PP-binding"/>
    <property type="match status" value="1"/>
</dbReference>